<feature type="binding site" evidence="14">
    <location>
        <position position="404"/>
    </location>
    <ligand>
        <name>Zn(2+)</name>
        <dbReference type="ChEBI" id="CHEBI:29105"/>
        <label>2</label>
    </ligand>
</feature>
<protein>
    <recommendedName>
        <fullName evidence="3 16">Alkaline phosphatase</fullName>
        <ecNumber evidence="3 16">3.1.3.1</ecNumber>
    </recommendedName>
</protein>
<keyword evidence="5" id="KW-0336">GPI-anchor</keyword>
<accession>A0AAN8NWS5</accession>
<dbReference type="EMBL" id="JAWJWE010000036">
    <property type="protein sequence ID" value="KAK6629655.1"/>
    <property type="molecule type" value="Genomic_DNA"/>
</dbReference>
<comment type="cofactor">
    <cofactor evidence="14">
        <name>Mg(2+)</name>
        <dbReference type="ChEBI" id="CHEBI:18420"/>
    </cofactor>
    <text evidence="14">Binds 1 Mg(2+) ion.</text>
</comment>
<keyword evidence="8 14" id="KW-0862">Zinc</keyword>
<dbReference type="GO" id="GO:0004035">
    <property type="term" value="F:alkaline phosphatase activity"/>
    <property type="evidence" value="ECO:0007669"/>
    <property type="project" value="UniProtKB-EC"/>
</dbReference>
<feature type="binding site" evidence="14">
    <location>
        <position position="357"/>
    </location>
    <ligand>
        <name>Mg(2+)</name>
        <dbReference type="ChEBI" id="CHEBI:18420"/>
    </ligand>
</feature>
<keyword evidence="7 16" id="KW-0378">Hydrolase</keyword>
<evidence type="ECO:0000256" key="2">
    <source>
        <dbReference type="ARBA" id="ARBA00005984"/>
    </source>
</evidence>
<dbReference type="AlphaFoldDB" id="A0AAN8NWS5"/>
<dbReference type="EC" id="3.1.3.1" evidence="3 16"/>
<comment type="cofactor">
    <cofactor evidence="14">
        <name>Zn(2+)</name>
        <dbReference type="ChEBI" id="CHEBI:29105"/>
    </cofactor>
    <text evidence="14">Binds 2 Zn(2+) ions.</text>
</comment>
<proteinExistence type="inferred from homology"/>
<dbReference type="FunFam" id="3.40.720.10:FF:000008">
    <property type="entry name" value="Alkaline phosphatase"/>
    <property type="match status" value="1"/>
</dbReference>
<evidence type="ECO:0000313" key="18">
    <source>
        <dbReference type="EMBL" id="KAK6629655.1"/>
    </source>
</evidence>
<evidence type="ECO:0000256" key="8">
    <source>
        <dbReference type="ARBA" id="ARBA00022833"/>
    </source>
</evidence>
<organism evidence="18 19">
    <name type="scientific">Polyplax serrata</name>
    <name type="common">Common mouse louse</name>
    <dbReference type="NCBI Taxonomy" id="468196"/>
    <lineage>
        <taxon>Eukaryota</taxon>
        <taxon>Metazoa</taxon>
        <taxon>Ecdysozoa</taxon>
        <taxon>Arthropoda</taxon>
        <taxon>Hexapoda</taxon>
        <taxon>Insecta</taxon>
        <taxon>Pterygota</taxon>
        <taxon>Neoptera</taxon>
        <taxon>Paraneoptera</taxon>
        <taxon>Psocodea</taxon>
        <taxon>Troctomorpha</taxon>
        <taxon>Phthiraptera</taxon>
        <taxon>Anoplura</taxon>
        <taxon>Polyplacidae</taxon>
        <taxon>Polyplax</taxon>
    </lineage>
</organism>
<dbReference type="SUPFAM" id="SSF53649">
    <property type="entry name" value="Alkaline phosphatase-like"/>
    <property type="match status" value="1"/>
</dbReference>
<gene>
    <name evidence="18" type="ORF">RUM43_003473</name>
</gene>
<evidence type="ECO:0000256" key="7">
    <source>
        <dbReference type="ARBA" id="ARBA00022801"/>
    </source>
</evidence>
<comment type="similarity">
    <text evidence="2 15">Belongs to the alkaline phosphatase family.</text>
</comment>
<dbReference type="GO" id="GO:0005886">
    <property type="term" value="C:plasma membrane"/>
    <property type="evidence" value="ECO:0007669"/>
    <property type="project" value="UniProtKB-SubCell"/>
</dbReference>
<feature type="binding site" evidence="14">
    <location>
        <position position="366"/>
    </location>
    <ligand>
        <name>Zn(2+)</name>
        <dbReference type="ChEBI" id="CHEBI:29105"/>
        <label>2</label>
    </ligand>
</feature>
<evidence type="ECO:0000256" key="15">
    <source>
        <dbReference type="RuleBase" id="RU003946"/>
    </source>
</evidence>
<feature type="chain" id="PRO_5043014580" description="Alkaline phosphatase" evidence="17">
    <location>
        <begin position="20"/>
        <end position="540"/>
    </location>
</feature>
<dbReference type="SMART" id="SM00098">
    <property type="entry name" value="alkPPc"/>
    <property type="match status" value="1"/>
</dbReference>
<evidence type="ECO:0000256" key="3">
    <source>
        <dbReference type="ARBA" id="ARBA00012647"/>
    </source>
</evidence>
<evidence type="ECO:0000256" key="13">
    <source>
        <dbReference type="PIRSR" id="PIRSR601952-1"/>
    </source>
</evidence>
<evidence type="ECO:0000256" key="17">
    <source>
        <dbReference type="SAM" id="SignalP"/>
    </source>
</evidence>
<dbReference type="CDD" id="cd16012">
    <property type="entry name" value="ALP"/>
    <property type="match status" value="1"/>
</dbReference>
<feature type="binding site" evidence="14">
    <location>
        <position position="403"/>
    </location>
    <ligand>
        <name>Zn(2+)</name>
        <dbReference type="ChEBI" id="CHEBI:29105"/>
        <label>2</label>
    </ligand>
</feature>
<reference evidence="18 19" key="1">
    <citation type="submission" date="2023-10" db="EMBL/GenBank/DDBJ databases">
        <title>Genomes of two closely related lineages of the louse Polyplax serrata with different host specificities.</title>
        <authorList>
            <person name="Martinu J."/>
            <person name="Tarabai H."/>
            <person name="Stefka J."/>
            <person name="Hypsa V."/>
        </authorList>
    </citation>
    <scope>NUCLEOTIDE SEQUENCE [LARGE SCALE GENOMIC DNA]</scope>
    <source>
        <strain evidence="18">HR10_N</strain>
    </source>
</reference>
<keyword evidence="4" id="KW-1003">Cell membrane</keyword>
<evidence type="ECO:0000256" key="5">
    <source>
        <dbReference type="ARBA" id="ARBA00022622"/>
    </source>
</evidence>
<evidence type="ECO:0000256" key="12">
    <source>
        <dbReference type="ARBA" id="ARBA00023288"/>
    </source>
</evidence>
<keyword evidence="6 14" id="KW-0479">Metal-binding</keyword>
<evidence type="ECO:0000256" key="4">
    <source>
        <dbReference type="ARBA" id="ARBA00022475"/>
    </source>
</evidence>
<dbReference type="PROSITE" id="PS00123">
    <property type="entry name" value="ALKALINE_PHOSPHATASE"/>
    <property type="match status" value="1"/>
</dbReference>
<sequence length="540" mass="59840">MKTKFGILVLIICLTQVFAEYYSEEQGDHPRRTKRTVQLEEKTNNLREELLEQPHWYKVGQEILKKHLSTHLNTNIAKNVILFLGDGLSIPTVTAARIYQGQLNGREGEEDELSFEGFPFTGFSKPYCVDSQVADSACSATAYLGGVKANEGTIGVSARVEKSDCEAMRNVSNHVPSIAVWAQLAGKSTGFVTTTRVTHASPAGIYAHTADRDWEDDAGVGHSGYNATYCPDVAQQLINYKPGMDLNVIMGGGRRNFYPSEKTDAQGIKGKRKDGKNLIEDWEKNKIKRQASYAYVTTRDQLFGLNEVPDYLLGLFAPNHMDYHLEATKNSPTLEEMTEAAIKVLQKNSNGFFLFVEGGKIDLAHHENMARKSLDETVEFAKAIKKATKLTSEEDTLIVVTADHSHVMTINGYPKKGTNILEFGGVDSDGLPYTTLSYANGPGHKENENGKRANTKKFDLREKSFRYPAFIPLPLETHGGDDVGVYARGPWSHLFTVGLKQLDAIFVLGLLAALVMVSQPATRRKPLKVTPSEEKLLVFV</sequence>
<evidence type="ECO:0000256" key="9">
    <source>
        <dbReference type="ARBA" id="ARBA00022842"/>
    </source>
</evidence>
<evidence type="ECO:0000256" key="10">
    <source>
        <dbReference type="ARBA" id="ARBA00023136"/>
    </source>
</evidence>
<feature type="binding site" evidence="14">
    <location>
        <position position="478"/>
    </location>
    <ligand>
        <name>Zn(2+)</name>
        <dbReference type="ChEBI" id="CHEBI:29105"/>
        <label>2</label>
    </ligand>
</feature>
<feature type="binding site" evidence="14">
    <location>
        <position position="86"/>
    </location>
    <ligand>
        <name>Mg(2+)</name>
        <dbReference type="ChEBI" id="CHEBI:18420"/>
    </ligand>
</feature>
<dbReference type="GO" id="GO:0046872">
    <property type="term" value="F:metal ion binding"/>
    <property type="evidence" value="ECO:0007669"/>
    <property type="project" value="UniProtKB-KW"/>
</dbReference>
<dbReference type="Gene3D" id="3.40.720.10">
    <property type="entry name" value="Alkaline Phosphatase, subunit A"/>
    <property type="match status" value="1"/>
</dbReference>
<comment type="catalytic activity">
    <reaction evidence="16">
        <text>a phosphate monoester + H2O = an alcohol + phosphate</text>
        <dbReference type="Rhea" id="RHEA:15017"/>
        <dbReference type="ChEBI" id="CHEBI:15377"/>
        <dbReference type="ChEBI" id="CHEBI:30879"/>
        <dbReference type="ChEBI" id="CHEBI:43474"/>
        <dbReference type="ChEBI" id="CHEBI:67140"/>
        <dbReference type="EC" id="3.1.3.1"/>
    </reaction>
</comment>
<comment type="subcellular location">
    <subcellularLocation>
        <location evidence="1">Cell membrane</location>
        <topology evidence="1">Lipid-anchor</topology>
        <topology evidence="1">GPI-anchor</topology>
    </subcellularLocation>
</comment>
<evidence type="ECO:0000256" key="11">
    <source>
        <dbReference type="ARBA" id="ARBA00023180"/>
    </source>
</evidence>
<feature type="binding site" evidence="14">
    <location>
        <position position="86"/>
    </location>
    <ligand>
        <name>Zn(2+)</name>
        <dbReference type="ChEBI" id="CHEBI:29105"/>
        <label>2</label>
    </ligand>
</feature>
<feature type="binding site" evidence="14">
    <location>
        <position position="201"/>
    </location>
    <ligand>
        <name>Mg(2+)</name>
        <dbReference type="ChEBI" id="CHEBI:18420"/>
    </ligand>
</feature>
<feature type="binding site" evidence="14">
    <location>
        <position position="362"/>
    </location>
    <ligand>
        <name>Zn(2+)</name>
        <dbReference type="ChEBI" id="CHEBI:29105"/>
        <label>2</label>
    </ligand>
</feature>
<keyword evidence="12" id="KW-0449">Lipoprotein</keyword>
<evidence type="ECO:0000313" key="19">
    <source>
        <dbReference type="Proteomes" id="UP001372834"/>
    </source>
</evidence>
<evidence type="ECO:0000256" key="6">
    <source>
        <dbReference type="ARBA" id="ARBA00022723"/>
    </source>
</evidence>
<evidence type="ECO:0000256" key="14">
    <source>
        <dbReference type="PIRSR" id="PIRSR601952-2"/>
    </source>
</evidence>
<name>A0AAN8NWS5_POLSC</name>
<keyword evidence="10" id="KW-0472">Membrane</keyword>
<evidence type="ECO:0000256" key="1">
    <source>
        <dbReference type="ARBA" id="ARBA00004609"/>
    </source>
</evidence>
<comment type="caution">
    <text evidence="18">The sequence shown here is derived from an EMBL/GenBank/DDBJ whole genome shotgun (WGS) entry which is preliminary data.</text>
</comment>
<dbReference type="Pfam" id="PF00245">
    <property type="entry name" value="Alk_phosphatase"/>
    <property type="match status" value="1"/>
</dbReference>
<evidence type="ECO:0000256" key="16">
    <source>
        <dbReference type="RuleBase" id="RU003947"/>
    </source>
</evidence>
<dbReference type="GO" id="GO:0098552">
    <property type="term" value="C:side of membrane"/>
    <property type="evidence" value="ECO:0007669"/>
    <property type="project" value="UniProtKB-KW"/>
</dbReference>
<dbReference type="PANTHER" id="PTHR11596:SF91">
    <property type="entry name" value="ALKALINE PHOSPHATASE-RELATED"/>
    <property type="match status" value="1"/>
</dbReference>
<dbReference type="InterPro" id="IPR017850">
    <property type="entry name" value="Alkaline_phosphatase_core_sf"/>
</dbReference>
<keyword evidence="11" id="KW-0325">Glycoprotein</keyword>
<keyword evidence="9 14" id="KW-0460">Magnesium</keyword>
<feature type="signal peptide" evidence="17">
    <location>
        <begin position="1"/>
        <end position="19"/>
    </location>
</feature>
<dbReference type="InterPro" id="IPR001952">
    <property type="entry name" value="Alkaline_phosphatase"/>
</dbReference>
<dbReference type="PANTHER" id="PTHR11596">
    <property type="entry name" value="ALKALINE PHOSPHATASE"/>
    <property type="match status" value="1"/>
</dbReference>
<dbReference type="PRINTS" id="PR00113">
    <property type="entry name" value="ALKPHPHTASE"/>
</dbReference>
<dbReference type="InterPro" id="IPR018299">
    <property type="entry name" value="Alkaline_phosphatase_AS"/>
</dbReference>
<keyword evidence="17" id="KW-0732">Signal</keyword>
<feature type="active site" description="Phosphoserine intermediate" evidence="13">
    <location>
        <position position="136"/>
    </location>
</feature>
<feature type="binding site" evidence="14">
    <location>
        <position position="199"/>
    </location>
    <ligand>
        <name>Mg(2+)</name>
        <dbReference type="ChEBI" id="CHEBI:18420"/>
    </ligand>
</feature>
<dbReference type="Proteomes" id="UP001372834">
    <property type="component" value="Unassembled WGS sequence"/>
</dbReference>